<sequence length="469" mass="52391">MASISFRSPPAAAYTPLIISNILPVKAKVQPDGSQDQHQNRKAITVVLSTYRISKLVLARESAGIVAMRRGFGQGSEFNVMIDPSHTGNRVVWMPPIFAREDGTNKVAKGARRALLRRVVVVGKKPRGSLMGIRNFPIPSFSPAANILCSLASLSRVRTQPLPRLAEMLLSTLYSEPDMLVADSATAFIGTLAMEFPMPAPAGSAPKTSPVMRIPQMGGSRYRGEGYDWDEGFSNGLEKRLPTKYPTPKAKPVVTFQPQTPIQPSFKTNINFPLNPSDGHEESTHRASSLVEMFPDTPPMSKQHEERTSVPHPSTQRNSKKLTSVRELVSLDKSDSGSHPREQAGTCIKIQGKSIHLTMGNGTPTQYSVRTDYQAIPTVDIAESVPLPTITLNTLLNRRIKRNWSYRRDDVKAGWASRQFQHFIRMVVHSRCREEELYLYGITLWCLCRYSQAWYTWRAELRITAHPIK</sequence>
<feature type="region of interest" description="Disordered" evidence="1">
    <location>
        <begin position="245"/>
        <end position="264"/>
    </location>
</feature>
<evidence type="ECO:0000313" key="3">
    <source>
        <dbReference type="Proteomes" id="UP001175211"/>
    </source>
</evidence>
<name>A0AA39N1M0_ARMTA</name>
<protein>
    <submittedName>
        <fullName evidence="2">Uncharacterized protein</fullName>
    </submittedName>
</protein>
<dbReference type="RefSeq" id="XP_060328561.1">
    <property type="nucleotide sequence ID" value="XM_060479409.1"/>
</dbReference>
<accession>A0AA39N1M0</accession>
<evidence type="ECO:0000256" key="1">
    <source>
        <dbReference type="SAM" id="MobiDB-lite"/>
    </source>
</evidence>
<reference evidence="2" key="1">
    <citation type="submission" date="2023-06" db="EMBL/GenBank/DDBJ databases">
        <authorList>
            <consortium name="Lawrence Berkeley National Laboratory"/>
            <person name="Ahrendt S."/>
            <person name="Sahu N."/>
            <person name="Indic B."/>
            <person name="Wong-Bajracharya J."/>
            <person name="Merenyi Z."/>
            <person name="Ke H.-M."/>
            <person name="Monk M."/>
            <person name="Kocsube S."/>
            <person name="Drula E."/>
            <person name="Lipzen A."/>
            <person name="Balint B."/>
            <person name="Henrissat B."/>
            <person name="Andreopoulos B."/>
            <person name="Martin F.M."/>
            <person name="Harder C.B."/>
            <person name="Rigling D."/>
            <person name="Ford K.L."/>
            <person name="Foster G.D."/>
            <person name="Pangilinan J."/>
            <person name="Papanicolaou A."/>
            <person name="Barry K."/>
            <person name="LaButti K."/>
            <person name="Viragh M."/>
            <person name="Koriabine M."/>
            <person name="Yan M."/>
            <person name="Riley R."/>
            <person name="Champramary S."/>
            <person name="Plett K.L."/>
            <person name="Tsai I.J."/>
            <person name="Slot J."/>
            <person name="Sipos G."/>
            <person name="Plett J."/>
            <person name="Nagy L.G."/>
            <person name="Grigoriev I.V."/>
        </authorList>
    </citation>
    <scope>NUCLEOTIDE SEQUENCE</scope>
    <source>
        <strain evidence="2">CCBAS 213</strain>
    </source>
</reference>
<dbReference type="GeneID" id="85362957"/>
<comment type="caution">
    <text evidence="2">The sequence shown here is derived from an EMBL/GenBank/DDBJ whole genome shotgun (WGS) entry which is preliminary data.</text>
</comment>
<proteinExistence type="predicted"/>
<organism evidence="2 3">
    <name type="scientific">Armillaria tabescens</name>
    <name type="common">Ringless honey mushroom</name>
    <name type="synonym">Agaricus tabescens</name>
    <dbReference type="NCBI Taxonomy" id="1929756"/>
    <lineage>
        <taxon>Eukaryota</taxon>
        <taxon>Fungi</taxon>
        <taxon>Dikarya</taxon>
        <taxon>Basidiomycota</taxon>
        <taxon>Agaricomycotina</taxon>
        <taxon>Agaricomycetes</taxon>
        <taxon>Agaricomycetidae</taxon>
        <taxon>Agaricales</taxon>
        <taxon>Marasmiineae</taxon>
        <taxon>Physalacriaceae</taxon>
        <taxon>Desarmillaria</taxon>
    </lineage>
</organism>
<dbReference type="AlphaFoldDB" id="A0AA39N1M0"/>
<keyword evidence="3" id="KW-1185">Reference proteome</keyword>
<evidence type="ECO:0000313" key="2">
    <source>
        <dbReference type="EMBL" id="KAK0454173.1"/>
    </source>
</evidence>
<dbReference type="EMBL" id="JAUEPS010000027">
    <property type="protein sequence ID" value="KAK0454173.1"/>
    <property type="molecule type" value="Genomic_DNA"/>
</dbReference>
<dbReference type="Proteomes" id="UP001175211">
    <property type="component" value="Unassembled WGS sequence"/>
</dbReference>
<feature type="region of interest" description="Disordered" evidence="1">
    <location>
        <begin position="292"/>
        <end position="325"/>
    </location>
</feature>
<gene>
    <name evidence="2" type="ORF">EV420DRAFT_1695578</name>
</gene>